<proteinExistence type="predicted"/>
<organism evidence="1 2">
    <name type="scientific">Colocasia esculenta</name>
    <name type="common">Wild taro</name>
    <name type="synonym">Arum esculentum</name>
    <dbReference type="NCBI Taxonomy" id="4460"/>
    <lineage>
        <taxon>Eukaryota</taxon>
        <taxon>Viridiplantae</taxon>
        <taxon>Streptophyta</taxon>
        <taxon>Embryophyta</taxon>
        <taxon>Tracheophyta</taxon>
        <taxon>Spermatophyta</taxon>
        <taxon>Magnoliopsida</taxon>
        <taxon>Liliopsida</taxon>
        <taxon>Araceae</taxon>
        <taxon>Aroideae</taxon>
        <taxon>Colocasieae</taxon>
        <taxon>Colocasia</taxon>
    </lineage>
</organism>
<protein>
    <submittedName>
        <fullName evidence="1">Uncharacterized protein</fullName>
    </submittedName>
</protein>
<name>A0A843X661_COLES</name>
<dbReference type="AlphaFoldDB" id="A0A843X661"/>
<dbReference type="Proteomes" id="UP000652761">
    <property type="component" value="Unassembled WGS sequence"/>
</dbReference>
<reference evidence="1" key="1">
    <citation type="submission" date="2017-07" db="EMBL/GenBank/DDBJ databases">
        <title>Taro Niue Genome Assembly and Annotation.</title>
        <authorList>
            <person name="Atibalentja N."/>
            <person name="Keating K."/>
            <person name="Fields C.J."/>
        </authorList>
    </citation>
    <scope>NUCLEOTIDE SEQUENCE</scope>
    <source>
        <strain evidence="1">Niue_2</strain>
        <tissue evidence="1">Leaf</tissue>
    </source>
</reference>
<dbReference type="EMBL" id="NMUH01006403">
    <property type="protein sequence ID" value="MQM15181.1"/>
    <property type="molecule type" value="Genomic_DNA"/>
</dbReference>
<gene>
    <name evidence="1" type="ORF">Taro_048122</name>
</gene>
<evidence type="ECO:0000313" key="1">
    <source>
        <dbReference type="EMBL" id="MQM15181.1"/>
    </source>
</evidence>
<sequence>MWCGLLRCRAVTCGSGQRCPCLVGSLLVVGSASLLKLVVNSGEVLPEFFSVDSGGERLLTLWVEVLPKLSRPAWALSVKVWCLDRVFGCGAGQVVFLFVFRFPGYA</sequence>
<evidence type="ECO:0000313" key="2">
    <source>
        <dbReference type="Proteomes" id="UP000652761"/>
    </source>
</evidence>
<keyword evidence="2" id="KW-1185">Reference proteome</keyword>
<feature type="non-terminal residue" evidence="1">
    <location>
        <position position="1"/>
    </location>
</feature>
<accession>A0A843X661</accession>
<comment type="caution">
    <text evidence="1">The sequence shown here is derived from an EMBL/GenBank/DDBJ whole genome shotgun (WGS) entry which is preliminary data.</text>
</comment>